<keyword evidence="10" id="KW-1185">Reference proteome</keyword>
<evidence type="ECO:0000256" key="1">
    <source>
        <dbReference type="ARBA" id="ARBA00004651"/>
    </source>
</evidence>
<dbReference type="Pfam" id="PF12704">
    <property type="entry name" value="MacB_PCD"/>
    <property type="match status" value="1"/>
</dbReference>
<keyword evidence="3 6" id="KW-0812">Transmembrane</keyword>
<dbReference type="EMBL" id="RAQO01000012">
    <property type="protein sequence ID" value="RKF13277.1"/>
    <property type="molecule type" value="Genomic_DNA"/>
</dbReference>
<dbReference type="AlphaFoldDB" id="A0A420E6I5"/>
<dbReference type="PANTHER" id="PTHR43738">
    <property type="entry name" value="ABC TRANSPORTER, MEMBRANE PROTEIN"/>
    <property type="match status" value="1"/>
</dbReference>
<keyword evidence="2" id="KW-1003">Cell membrane</keyword>
<evidence type="ECO:0000256" key="5">
    <source>
        <dbReference type="ARBA" id="ARBA00023136"/>
    </source>
</evidence>
<comment type="subcellular location">
    <subcellularLocation>
        <location evidence="1">Cell membrane</location>
        <topology evidence="1">Multi-pass membrane protein</topology>
    </subcellularLocation>
</comment>
<dbReference type="OrthoDB" id="9784014at2"/>
<evidence type="ECO:0000256" key="3">
    <source>
        <dbReference type="ARBA" id="ARBA00022692"/>
    </source>
</evidence>
<organism evidence="9 10">
    <name type="scientific">Alginatibacterium sediminis</name>
    <dbReference type="NCBI Taxonomy" id="2164068"/>
    <lineage>
        <taxon>Bacteria</taxon>
        <taxon>Pseudomonadati</taxon>
        <taxon>Pseudomonadota</taxon>
        <taxon>Gammaproteobacteria</taxon>
        <taxon>Alteromonadales</taxon>
        <taxon>Alteromonadaceae</taxon>
        <taxon>Alginatibacterium</taxon>
    </lineage>
</organism>
<dbReference type="InterPro" id="IPR003838">
    <property type="entry name" value="ABC3_permease_C"/>
</dbReference>
<protein>
    <submittedName>
        <fullName evidence="9">ABC transporter permease</fullName>
    </submittedName>
</protein>
<keyword evidence="4 6" id="KW-1133">Transmembrane helix</keyword>
<evidence type="ECO:0000256" key="6">
    <source>
        <dbReference type="SAM" id="Phobius"/>
    </source>
</evidence>
<evidence type="ECO:0000259" key="8">
    <source>
        <dbReference type="Pfam" id="PF12704"/>
    </source>
</evidence>
<comment type="caution">
    <text evidence="9">The sequence shown here is derived from an EMBL/GenBank/DDBJ whole genome shotgun (WGS) entry which is preliminary data.</text>
</comment>
<dbReference type="GO" id="GO:0005886">
    <property type="term" value="C:plasma membrane"/>
    <property type="evidence" value="ECO:0007669"/>
    <property type="project" value="UniProtKB-SubCell"/>
</dbReference>
<evidence type="ECO:0000313" key="10">
    <source>
        <dbReference type="Proteomes" id="UP000286482"/>
    </source>
</evidence>
<proteinExistence type="predicted"/>
<feature type="transmembrane region" description="Helical" evidence="6">
    <location>
        <begin position="375"/>
        <end position="395"/>
    </location>
</feature>
<evidence type="ECO:0000256" key="4">
    <source>
        <dbReference type="ARBA" id="ARBA00022989"/>
    </source>
</evidence>
<name>A0A420E6I5_9ALTE</name>
<evidence type="ECO:0000259" key="7">
    <source>
        <dbReference type="Pfam" id="PF02687"/>
    </source>
</evidence>
<dbReference type="Pfam" id="PF02687">
    <property type="entry name" value="FtsX"/>
    <property type="match status" value="1"/>
</dbReference>
<feature type="transmembrane region" description="Helical" evidence="6">
    <location>
        <begin position="277"/>
        <end position="301"/>
    </location>
</feature>
<dbReference type="PANTHER" id="PTHR43738:SF2">
    <property type="entry name" value="ABC TRANSPORTER PERMEASE"/>
    <property type="match status" value="1"/>
</dbReference>
<dbReference type="RefSeq" id="WP_120356690.1">
    <property type="nucleotide sequence ID" value="NZ_RAQO01000012.1"/>
</dbReference>
<dbReference type="InterPro" id="IPR051125">
    <property type="entry name" value="ABC-4/HrtB_transporter"/>
</dbReference>
<reference evidence="9 10" key="1">
    <citation type="submission" date="2018-09" db="EMBL/GenBank/DDBJ databases">
        <authorList>
            <person name="Wang Z."/>
        </authorList>
    </citation>
    <scope>NUCLEOTIDE SEQUENCE [LARGE SCALE GENOMIC DNA]</scope>
    <source>
        <strain evidence="9 10">ALS 81</strain>
    </source>
</reference>
<accession>A0A420E6I5</accession>
<evidence type="ECO:0000313" key="9">
    <source>
        <dbReference type="EMBL" id="RKF13277.1"/>
    </source>
</evidence>
<keyword evidence="5 6" id="KW-0472">Membrane</keyword>
<sequence length="407" mass="44772">MRLIKLAFLSLWNRKLSAFLTMLSIALSVTLLLGVETIRVQTKQSFTNTISGTDLIVGARSGSTQLLLYSVFHMGNANNNISWNSYEALRDNSKTKWSIPISLGDSHRGFRVVGTDNNFFEFFRYGNKQALEFAQGGPLSQLYSVTIGAQVARELGYSIGDQVVVAHGLGDVSFSRHQQHPFTIDGILKPTATPVDRSVIVSLAAIEAIHLPYQETYSPEQLKSSNITAALVGTQSRMQVFELQRELNQYSQEPLLAILPGIALHELWTMMDSVEQALFAISICVVFTGLLSMITVILAGLRERRREMAILRSLGARAHSIFLLLVSESLILAIGSTLIAVGFLYLGLFALQPILLSKLGFYLSIEALSLVQWKMLALFIAASMAAGILPALHAYRLSLSDGMMIKT</sequence>
<dbReference type="Proteomes" id="UP000286482">
    <property type="component" value="Unassembled WGS sequence"/>
</dbReference>
<feature type="transmembrane region" description="Helical" evidence="6">
    <location>
        <begin position="322"/>
        <end position="355"/>
    </location>
</feature>
<dbReference type="InterPro" id="IPR025857">
    <property type="entry name" value="MacB_PCD"/>
</dbReference>
<feature type="domain" description="ABC3 transporter permease C-terminal" evidence="7">
    <location>
        <begin position="280"/>
        <end position="398"/>
    </location>
</feature>
<gene>
    <name evidence="9" type="ORF">DBZ36_19665</name>
</gene>
<feature type="domain" description="MacB-like periplasmic core" evidence="8">
    <location>
        <begin position="19"/>
        <end position="214"/>
    </location>
</feature>
<evidence type="ECO:0000256" key="2">
    <source>
        <dbReference type="ARBA" id="ARBA00022475"/>
    </source>
</evidence>